<dbReference type="AlphaFoldDB" id="A0A4S4D5R5"/>
<reference evidence="2 3" key="1">
    <citation type="journal article" date="2018" name="Proc. Natl. Acad. Sci. U.S.A.">
        <title>Draft genome sequence of Camellia sinensis var. sinensis provides insights into the evolution of the tea genome and tea quality.</title>
        <authorList>
            <person name="Wei C."/>
            <person name="Yang H."/>
            <person name="Wang S."/>
            <person name="Zhao J."/>
            <person name="Liu C."/>
            <person name="Gao L."/>
            <person name="Xia E."/>
            <person name="Lu Y."/>
            <person name="Tai Y."/>
            <person name="She G."/>
            <person name="Sun J."/>
            <person name="Cao H."/>
            <person name="Tong W."/>
            <person name="Gao Q."/>
            <person name="Li Y."/>
            <person name="Deng W."/>
            <person name="Jiang X."/>
            <person name="Wang W."/>
            <person name="Chen Q."/>
            <person name="Zhang S."/>
            <person name="Li H."/>
            <person name="Wu J."/>
            <person name="Wang P."/>
            <person name="Li P."/>
            <person name="Shi C."/>
            <person name="Zheng F."/>
            <person name="Jian J."/>
            <person name="Huang B."/>
            <person name="Shan D."/>
            <person name="Shi M."/>
            <person name="Fang C."/>
            <person name="Yue Y."/>
            <person name="Li F."/>
            <person name="Li D."/>
            <person name="Wei S."/>
            <person name="Han B."/>
            <person name="Jiang C."/>
            <person name="Yin Y."/>
            <person name="Xia T."/>
            <person name="Zhang Z."/>
            <person name="Bennetzen J.L."/>
            <person name="Zhao S."/>
            <person name="Wan X."/>
        </authorList>
    </citation>
    <scope>NUCLEOTIDE SEQUENCE [LARGE SCALE GENOMIC DNA]</scope>
    <source>
        <strain evidence="3">cv. Shuchazao</strain>
        <tissue evidence="2">Leaf</tissue>
    </source>
</reference>
<feature type="compositionally biased region" description="Low complexity" evidence="1">
    <location>
        <begin position="13"/>
        <end position="22"/>
    </location>
</feature>
<feature type="region of interest" description="Disordered" evidence="1">
    <location>
        <begin position="1"/>
        <end position="23"/>
    </location>
</feature>
<gene>
    <name evidence="2" type="ORF">TEA_010955</name>
</gene>
<organism evidence="2 3">
    <name type="scientific">Camellia sinensis var. sinensis</name>
    <name type="common">China tea</name>
    <dbReference type="NCBI Taxonomy" id="542762"/>
    <lineage>
        <taxon>Eukaryota</taxon>
        <taxon>Viridiplantae</taxon>
        <taxon>Streptophyta</taxon>
        <taxon>Embryophyta</taxon>
        <taxon>Tracheophyta</taxon>
        <taxon>Spermatophyta</taxon>
        <taxon>Magnoliopsida</taxon>
        <taxon>eudicotyledons</taxon>
        <taxon>Gunneridae</taxon>
        <taxon>Pentapetalae</taxon>
        <taxon>asterids</taxon>
        <taxon>Ericales</taxon>
        <taxon>Theaceae</taxon>
        <taxon>Camellia</taxon>
    </lineage>
</organism>
<proteinExistence type="predicted"/>
<protein>
    <submittedName>
        <fullName evidence="2">Uncharacterized protein</fullName>
    </submittedName>
</protein>
<evidence type="ECO:0000313" key="3">
    <source>
        <dbReference type="Proteomes" id="UP000306102"/>
    </source>
</evidence>
<accession>A0A4S4D5R5</accession>
<dbReference type="Proteomes" id="UP000306102">
    <property type="component" value="Unassembled WGS sequence"/>
</dbReference>
<keyword evidence="3" id="KW-1185">Reference proteome</keyword>
<dbReference type="EMBL" id="SDRB02012452">
    <property type="protein sequence ID" value="THF97710.1"/>
    <property type="molecule type" value="Genomic_DNA"/>
</dbReference>
<dbReference type="STRING" id="542762.A0A4S4D5R5"/>
<evidence type="ECO:0000256" key="1">
    <source>
        <dbReference type="SAM" id="MobiDB-lite"/>
    </source>
</evidence>
<comment type="caution">
    <text evidence="2">The sequence shown here is derived from an EMBL/GenBank/DDBJ whole genome shotgun (WGS) entry which is preliminary data.</text>
</comment>
<name>A0A4S4D5R5_CAMSN</name>
<evidence type="ECO:0000313" key="2">
    <source>
        <dbReference type="EMBL" id="THF97710.1"/>
    </source>
</evidence>
<sequence length="145" mass="16269">MAPVALDGDQNSSEEPLLLRESSNGDQSWRLNFNRFQLSEHKEKPPPRGFHDCLGVLASEDSVAEFYQQQGEMLEGFNEMDALAERGFVPGMSKEEKDFLGNECLERLELQGKGDALALSKDTDGDDRQHATVPHALYDATIFFF</sequence>